<evidence type="ECO:0000313" key="1">
    <source>
        <dbReference type="EMBL" id="KAF8821762.1"/>
    </source>
</evidence>
<reference evidence="1 2" key="1">
    <citation type="journal article" date="2020" name="bioRxiv">
        <title>Metabolic contributions of an alphaproteobacterial endosymbiont in the apicomplexan Cardiosporidium cionae.</title>
        <authorList>
            <person name="Hunter E.S."/>
            <person name="Paight C.J."/>
            <person name="Lane C.E."/>
        </authorList>
    </citation>
    <scope>NUCLEOTIDE SEQUENCE [LARGE SCALE GENOMIC DNA]</scope>
    <source>
        <strain evidence="1">ESH_2018</strain>
    </source>
</reference>
<proteinExistence type="predicted"/>
<name>A0ABQ7JCL1_9APIC</name>
<organism evidence="1 2">
    <name type="scientific">Cardiosporidium cionae</name>
    <dbReference type="NCBI Taxonomy" id="476202"/>
    <lineage>
        <taxon>Eukaryota</taxon>
        <taxon>Sar</taxon>
        <taxon>Alveolata</taxon>
        <taxon>Apicomplexa</taxon>
        <taxon>Aconoidasida</taxon>
        <taxon>Nephromycida</taxon>
        <taxon>Cardiosporidium</taxon>
    </lineage>
</organism>
<feature type="non-terminal residue" evidence="1">
    <location>
        <position position="1"/>
    </location>
</feature>
<gene>
    <name evidence="1" type="ORF">IE077_001624</name>
</gene>
<sequence length="233" mass="25587">QTGLLSPQQLQVPALLAQGKSLPQPPRINTALADKIDTQQHLLVKQLETEETQSQQLLSDVKALKSIGLKNIIIGKKLLMKQISTGAVTKQQGVTVLHPNGVGSAIMQATSAGTPNSGVNFAIEMEAPIVLVETPPLLPEEQLEVISLFYAFAFADQVFRVFLNSQADHSSECMLQRVGDESSPAMKAAREYELKKLGEVSSHSLAETQNEIRETQSGIKNKKREREIVYNRF</sequence>
<comment type="caution">
    <text evidence="1">The sequence shown here is derived from an EMBL/GenBank/DDBJ whole genome shotgun (WGS) entry which is preliminary data.</text>
</comment>
<evidence type="ECO:0000313" key="2">
    <source>
        <dbReference type="Proteomes" id="UP000823046"/>
    </source>
</evidence>
<protein>
    <submittedName>
        <fullName evidence="1">Uncharacterized protein</fullName>
    </submittedName>
</protein>
<dbReference type="Proteomes" id="UP000823046">
    <property type="component" value="Unassembled WGS sequence"/>
</dbReference>
<dbReference type="EMBL" id="JADAQX010000132">
    <property type="protein sequence ID" value="KAF8821762.1"/>
    <property type="molecule type" value="Genomic_DNA"/>
</dbReference>
<accession>A0ABQ7JCL1</accession>
<keyword evidence="2" id="KW-1185">Reference proteome</keyword>